<name>A0A1E5T6R9_9BACT</name>
<proteinExistence type="predicted"/>
<gene>
    <name evidence="1" type="ORF">BFP71_04885</name>
</gene>
<evidence type="ECO:0008006" key="3">
    <source>
        <dbReference type="Google" id="ProtNLM"/>
    </source>
</evidence>
<dbReference type="AlphaFoldDB" id="A0A1E5T6R9"/>
<accession>A0A1E5T6R9</accession>
<dbReference type="SUPFAM" id="SSF101908">
    <property type="entry name" value="Putative isomerase YbhE"/>
    <property type="match status" value="1"/>
</dbReference>
<dbReference type="OrthoDB" id="1492850at2"/>
<organism evidence="1 2">
    <name type="scientific">Roseivirga misakiensis</name>
    <dbReference type="NCBI Taxonomy" id="1563681"/>
    <lineage>
        <taxon>Bacteria</taxon>
        <taxon>Pseudomonadati</taxon>
        <taxon>Bacteroidota</taxon>
        <taxon>Cytophagia</taxon>
        <taxon>Cytophagales</taxon>
        <taxon>Roseivirgaceae</taxon>
        <taxon>Roseivirga</taxon>
    </lineage>
</organism>
<dbReference type="SMART" id="SM00320">
    <property type="entry name" value="WD40"/>
    <property type="match status" value="2"/>
</dbReference>
<reference evidence="1 2" key="1">
    <citation type="submission" date="2016-08" db="EMBL/GenBank/DDBJ databases">
        <title>Draft genome of Fabibacter sp. strain SK-8.</title>
        <authorList>
            <person name="Wong S.-K."/>
            <person name="Hamasaki K."/>
            <person name="Yoshizawa S."/>
        </authorList>
    </citation>
    <scope>NUCLEOTIDE SEQUENCE [LARGE SCALE GENOMIC DNA]</scope>
    <source>
        <strain evidence="1 2">SK-8</strain>
    </source>
</reference>
<evidence type="ECO:0000313" key="2">
    <source>
        <dbReference type="Proteomes" id="UP000095552"/>
    </source>
</evidence>
<dbReference type="InterPro" id="IPR001680">
    <property type="entry name" value="WD40_rpt"/>
</dbReference>
<dbReference type="Proteomes" id="UP000095552">
    <property type="component" value="Unassembled WGS sequence"/>
</dbReference>
<dbReference type="RefSeq" id="WP_069834309.1">
    <property type="nucleotide sequence ID" value="NZ_MDGQ01000003.1"/>
</dbReference>
<dbReference type="InterPro" id="IPR015943">
    <property type="entry name" value="WD40/YVTN_repeat-like_dom_sf"/>
</dbReference>
<dbReference type="EMBL" id="MDGQ01000003">
    <property type="protein sequence ID" value="OEK06997.1"/>
    <property type="molecule type" value="Genomic_DNA"/>
</dbReference>
<dbReference type="STRING" id="1563681.BFP71_04885"/>
<comment type="caution">
    <text evidence="1">The sequence shown here is derived from an EMBL/GenBank/DDBJ whole genome shotgun (WGS) entry which is preliminary data.</text>
</comment>
<sequence>MRLFLSLVVLSFSTYSFSQVKTYEGYPLGVHIVAFSPDGAKLLIGSGARELTMHIFDVEKEERVATIGRQEGGIAFANWLPTEGKFYTSGKDSLKIWSGTDSYELYDFGACDYEGELIAHPEGKLYAIACDKKAYVLDSEMVKKFEVELDEIYSTGAISPNADELVIATVLDEMMIINTNDQSIERSELEGLAKQLNYLSPNELMIVDYYIFKSDEPYVRFLNKKTGEETNFTDDAKFLLAQKIPNKNLVISTHSGGHVKLFKKDGTLVKDFGQLGSFPLSLDVSNDGSKAAVGLLSRLVVIDLSDF</sequence>
<dbReference type="Gene3D" id="2.130.10.10">
    <property type="entry name" value="YVTN repeat-like/Quinoprotein amine dehydrogenase"/>
    <property type="match status" value="1"/>
</dbReference>
<keyword evidence="2" id="KW-1185">Reference proteome</keyword>
<protein>
    <recommendedName>
        <fullName evidence="3">Anaphase-promoting complex subunit 4 WD40 domain-containing protein</fullName>
    </recommendedName>
</protein>
<evidence type="ECO:0000313" key="1">
    <source>
        <dbReference type="EMBL" id="OEK06997.1"/>
    </source>
</evidence>